<keyword evidence="1" id="KW-0808">Transferase</keyword>
<dbReference type="RefSeq" id="WP_005301715.1">
    <property type="nucleotide sequence ID" value="NZ_PYOG01000024.1"/>
</dbReference>
<organism evidence="1 2">
    <name type="scientific">Photobacterium damselae</name>
    <dbReference type="NCBI Taxonomy" id="38293"/>
    <lineage>
        <taxon>Bacteria</taxon>
        <taxon>Pseudomonadati</taxon>
        <taxon>Pseudomonadota</taxon>
        <taxon>Gammaproteobacteria</taxon>
        <taxon>Vibrionales</taxon>
        <taxon>Vibrionaceae</taxon>
        <taxon>Photobacterium</taxon>
    </lineage>
</organism>
<dbReference type="Proteomes" id="UP000251647">
    <property type="component" value="Unassembled WGS sequence"/>
</dbReference>
<name>A0A2X1W7L6_PHODM</name>
<accession>A0A2X1W7L6</accession>
<protein>
    <submittedName>
        <fullName evidence="1">Putative kinase</fullName>
    </submittedName>
</protein>
<keyword evidence="1" id="KW-0418">Kinase</keyword>
<sequence length="173" mass="19388">MATTIFISGIHGVGKTTLCNKITNHLGFRHYSCSDLIKQNSDYVETSKKIDNASRNQEVLLKAIENIKDKVYLLDGHFCLIDKLENVIQLDQSVFKSIAPKAIVNICCETSIIRERLINRDGKALSLTKLNELQSAEKTVSAEVAETLNIPYFVYTSSEPVDELITLLKQITL</sequence>
<gene>
    <name evidence="1" type="ORF">NCTC11647_00067</name>
</gene>
<dbReference type="EMBL" id="UATL01000001">
    <property type="protein sequence ID" value="SPY27066.1"/>
    <property type="molecule type" value="Genomic_DNA"/>
</dbReference>
<reference evidence="1 2" key="1">
    <citation type="submission" date="2018-06" db="EMBL/GenBank/DDBJ databases">
        <authorList>
            <consortium name="Pathogen Informatics"/>
            <person name="Doyle S."/>
        </authorList>
    </citation>
    <scope>NUCLEOTIDE SEQUENCE [LARGE SCALE GENOMIC DNA]</scope>
    <source>
        <strain evidence="1 2">NCTC11647</strain>
    </source>
</reference>
<dbReference type="Gene3D" id="3.40.50.300">
    <property type="entry name" value="P-loop containing nucleotide triphosphate hydrolases"/>
    <property type="match status" value="1"/>
</dbReference>
<dbReference type="InterPro" id="IPR027417">
    <property type="entry name" value="P-loop_NTPase"/>
</dbReference>
<evidence type="ECO:0000313" key="1">
    <source>
        <dbReference type="EMBL" id="SPY27066.1"/>
    </source>
</evidence>
<dbReference type="GO" id="GO:0016301">
    <property type="term" value="F:kinase activity"/>
    <property type="evidence" value="ECO:0007669"/>
    <property type="project" value="UniProtKB-KW"/>
</dbReference>
<dbReference type="SUPFAM" id="SSF52540">
    <property type="entry name" value="P-loop containing nucleoside triphosphate hydrolases"/>
    <property type="match status" value="1"/>
</dbReference>
<dbReference type="AlphaFoldDB" id="A0A2X1W7L6"/>
<evidence type="ECO:0000313" key="2">
    <source>
        <dbReference type="Proteomes" id="UP000251647"/>
    </source>
</evidence>
<dbReference type="Pfam" id="PF13207">
    <property type="entry name" value="AAA_17"/>
    <property type="match status" value="1"/>
</dbReference>
<proteinExistence type="predicted"/>